<dbReference type="InterPro" id="IPR006068">
    <property type="entry name" value="ATPase_P-typ_cation-transptr_C"/>
</dbReference>
<proteinExistence type="inferred from homology"/>
<evidence type="ECO:0000256" key="9">
    <source>
        <dbReference type="ARBA" id="ARBA00022741"/>
    </source>
</evidence>
<dbReference type="GO" id="GO:0046872">
    <property type="term" value="F:metal ion binding"/>
    <property type="evidence" value="ECO:0007669"/>
    <property type="project" value="UniProtKB-KW"/>
</dbReference>
<dbReference type="PROSITE" id="PS00154">
    <property type="entry name" value="ATPASE_E1_E2"/>
    <property type="match status" value="2"/>
</dbReference>
<feature type="transmembrane region" description="Helical" evidence="16">
    <location>
        <begin position="998"/>
        <end position="1016"/>
    </location>
</feature>
<dbReference type="Gene3D" id="3.40.1110.10">
    <property type="entry name" value="Calcium-transporting ATPase, cytoplasmic domain N"/>
    <property type="match status" value="2"/>
</dbReference>
<keyword evidence="12" id="KW-1278">Translocase</keyword>
<evidence type="ECO:0000256" key="16">
    <source>
        <dbReference type="SAM" id="Phobius"/>
    </source>
</evidence>
<evidence type="ECO:0000256" key="4">
    <source>
        <dbReference type="ARBA" id="ARBA00012790"/>
    </source>
</evidence>
<keyword evidence="19" id="KW-1185">Reference proteome</keyword>
<dbReference type="FunFam" id="2.70.150.10:FF:000016">
    <property type="entry name" value="Calcium-transporting P-type ATPase putative"/>
    <property type="match status" value="1"/>
</dbReference>
<keyword evidence="6" id="KW-0109">Calcium transport</keyword>
<evidence type="ECO:0000256" key="1">
    <source>
        <dbReference type="ARBA" id="ARBA00004651"/>
    </source>
</evidence>
<sequence length="1669" mass="180475">MLETMTGKYRLIPGRLRMEVKGLYRNSVLANLLRECLPAVAGIQEVTANPLTGRILVLYEAAVIGLPDIRAKVDKVVSTYQTLEEVRREATALRQIAAAAPLPERGETSHAGLYALTTGGVLAAIFAKRLVVGRSPLASSPHVFNLVALTTIISGYPLFRSGVKSLIRHKRVNHDMVIFIASLLMLAMRESITGLSILWIVHLANFFQFLMQARSRAQIEKMLQQKQQQWLSLEAERRQSIQVHNIKIGDVIALHSGETIPVEGKIIAGQAELNRAAVNGDCMPYWAAKGDTVQPGARIETGAIQIQVHNVDNAPYRPLAYDMDKYESLWHISDRYVNKVMWWSLTVAGLIFLFTRDIPRSIAVLLAGSPAAISLARNSAMGTAVAQATGDNIYVKEPRALETAGEADTVVFDKTGTLTEAVPQISEVVAIGGLSEDEIIRLAAAAGEREYHPYNRMLLAEAAKRGLQLPPADSRPAPGKGVCATIAGKQVAVGNQAFMQQEKILLGGVKDRIVRMKMNGKTLVYVAVNRELCGLIAVRDKIKSASFESIAALRCLGIRHMALLTGDADAAAQAVAATLDIPYTYSGVLPEEKARIIRNIKRHDYKVIMVGDGMNDVPALQASNVGIVMGKTGSGPSINKADIVIGDDDPAKIAKAVVLGKRLNEVVKQNIALAAGLNIIGIALAAVRLISPLTAGLLANISTLGVVLNSGRLLTSGSNTPMGQPLNLQRFAMNEAQLGSLQAGEAKNHIPADVKSWHGLSPEETCEELGTSNKWGLSEQDAALRCLHYGHNRLAARAKPSFWRQLLDQFKDFMVQVLLGAAGLSFILGKRRDALLTVGIVTANAFLGVAQERKAGQSLEALQELAAPQARVIRAGRQVKVSAAAVVPGDIIVLEAGDRVPADARLLQGVHFEVEEASLSGETLPVKKQYNKLEKDQVALGDRRNMVFMGTTVTRGRATAVVVATGMQTEMGKIASLIGEQKEEATPLQRRLEELGKYLVYGCLAVSGLVFLAGTLRGEPMIQMLQTGASLAVAAIPEGLSAIVLIALAMGVQRMSKRNIIVRRLSSIENLGSATVICSDKTGTLTQNQMTVREIYSPVGHWAVSGEGYDPAGKFMANNQSEKPNKLLKKIATVAALCNNAKLMKPEEGKRKVIPLRACTTTNWTIDGDPTEGALLTLAAKAGIDIEQFTQTHCRVVEYPFESERCMMSVLCTDDSKQMSLYSKGAPDKIVSLCTHYTDGEYTYPLDEATRRNIEQANNAMAARALRVLACAYRSMEGEGQEQVNEDCLVFCGLVGMIDPPRAEVPEAIAKCHRAGVKVVMITGDHPNTARAIGLELGLLKDKGRIITGLEIDNMTDEELAAAAPTACIFARTTPQHKMRIVKAFQSRGEVVAMTGDGVNDAPAVKAANIGIAMGITGTDVTKEAACMTLADDNFATIVKAMEEGRSIYNNIRKAIRYLVATNVGEVVLMFLAVVLGMPLPLIPIQLLWINLVGDGLPAVALVNDPPPANIMEQAPQSSSESVFAHGLGRKIISRGLIIGVSSLLLYGWKLRQSGNLLLARSLLLAQLAISQFIHLFDCRIEKGVKKTECINNKWLFAAIALSMTMVIGSIHLPFLQPVFGTVPLTVWEWSLAIFVSIVTAAFDFWLWRGPGKESPTRLLPRLRSLQEN</sequence>
<dbReference type="NCBIfam" id="TIGR01494">
    <property type="entry name" value="ATPase_P-type"/>
    <property type="match status" value="4"/>
</dbReference>
<dbReference type="InterPro" id="IPR004014">
    <property type="entry name" value="ATPase_P-typ_cation-transptr_N"/>
</dbReference>
<feature type="transmembrane region" description="Helical" evidence="16">
    <location>
        <begin position="143"/>
        <end position="159"/>
    </location>
</feature>
<dbReference type="SFLD" id="SFLDG00002">
    <property type="entry name" value="C1.7:_P-type_atpase_like"/>
    <property type="match status" value="2"/>
</dbReference>
<dbReference type="Gene3D" id="1.20.1110.10">
    <property type="entry name" value="Calcium-transporting ATPase, transmembrane domain"/>
    <property type="match status" value="1"/>
</dbReference>
<feature type="domain" description="Cation-transporting P-type ATPase N-terminal" evidence="17">
    <location>
        <begin position="756"/>
        <end position="830"/>
    </location>
</feature>
<comment type="similarity">
    <text evidence="2">Belongs to the cation transport ATPase (P-type) (TC 3.A.3) family. Type IIA subfamily.</text>
</comment>
<feature type="transmembrane region" description="Helical" evidence="16">
    <location>
        <begin position="1627"/>
        <end position="1648"/>
    </location>
</feature>
<dbReference type="PRINTS" id="PR00120">
    <property type="entry name" value="HATPASE"/>
</dbReference>
<keyword evidence="8" id="KW-0479">Metal-binding</keyword>
<keyword evidence="9" id="KW-0547">Nucleotide-binding</keyword>
<evidence type="ECO:0000256" key="2">
    <source>
        <dbReference type="ARBA" id="ARBA00005675"/>
    </source>
</evidence>
<gene>
    <name evidence="18" type="ORF">SAMN02745170_01012</name>
</gene>
<keyword evidence="6" id="KW-0406">Ion transport</keyword>
<dbReference type="InterPro" id="IPR027256">
    <property type="entry name" value="P-typ_ATPase_IB"/>
</dbReference>
<dbReference type="Pfam" id="PF00690">
    <property type="entry name" value="Cation_ATPase_N"/>
    <property type="match status" value="1"/>
</dbReference>
<accession>A0A1M6DVQ8</accession>
<protein>
    <recommendedName>
        <fullName evidence="4">P-type Ca(2+) transporter</fullName>
        <ecNumber evidence="4">7.2.2.10</ecNumber>
    </recommendedName>
</protein>
<dbReference type="InterPro" id="IPR008250">
    <property type="entry name" value="ATPase_P-typ_transduc_dom_A_sf"/>
</dbReference>
<dbReference type="InterPro" id="IPR023298">
    <property type="entry name" value="ATPase_P-typ_TM_dom_sf"/>
</dbReference>
<dbReference type="FunFam" id="1.20.1110.10:FF:000065">
    <property type="entry name" value="Sarcoplasmic/endoplasmic reticulum calcium ATPase 1"/>
    <property type="match status" value="1"/>
</dbReference>
<dbReference type="SUPFAM" id="SSF81660">
    <property type="entry name" value="Metal cation-transporting ATPase, ATP-binding domain N"/>
    <property type="match status" value="1"/>
</dbReference>
<dbReference type="SFLD" id="SFLDS00003">
    <property type="entry name" value="Haloacid_Dehalogenase"/>
    <property type="match status" value="2"/>
</dbReference>
<feature type="transmembrane region" description="Helical" evidence="16">
    <location>
        <begin position="1595"/>
        <end position="1615"/>
    </location>
</feature>
<dbReference type="Pfam" id="PF00122">
    <property type="entry name" value="E1-E2_ATPase"/>
    <property type="match status" value="2"/>
</dbReference>
<evidence type="ECO:0000256" key="11">
    <source>
        <dbReference type="ARBA" id="ARBA00022842"/>
    </source>
</evidence>
<dbReference type="Gene3D" id="3.40.50.1000">
    <property type="entry name" value="HAD superfamily/HAD-like"/>
    <property type="match status" value="2"/>
</dbReference>
<dbReference type="InterPro" id="IPR036412">
    <property type="entry name" value="HAD-like_sf"/>
</dbReference>
<keyword evidence="6" id="KW-0813">Transport</keyword>
<dbReference type="InterPro" id="IPR023299">
    <property type="entry name" value="ATPase_P-typ_cyto_dom_N"/>
</dbReference>
<feature type="transmembrane region" description="Helical" evidence="16">
    <location>
        <begin position="111"/>
        <end position="131"/>
    </location>
</feature>
<keyword evidence="10" id="KW-0067">ATP-binding</keyword>
<comment type="similarity">
    <text evidence="3">Belongs to the cation transport ATPase (P-type) (TC 3.A.3) family. Type IB subfamily.</text>
</comment>
<dbReference type="InterPro" id="IPR001757">
    <property type="entry name" value="P_typ_ATPase"/>
</dbReference>
<dbReference type="Proteomes" id="UP000322917">
    <property type="component" value="Unassembled WGS sequence"/>
</dbReference>
<comment type="subcellular location">
    <subcellularLocation>
        <location evidence="1">Cell membrane</location>
        <topology evidence="1">Multi-pass membrane protein</topology>
    </subcellularLocation>
</comment>
<evidence type="ECO:0000256" key="13">
    <source>
        <dbReference type="ARBA" id="ARBA00022989"/>
    </source>
</evidence>
<keyword evidence="5" id="KW-1003">Cell membrane</keyword>
<dbReference type="Pfam" id="PF00689">
    <property type="entry name" value="Cation_ATPase_C"/>
    <property type="match status" value="1"/>
</dbReference>
<dbReference type="InterPro" id="IPR044492">
    <property type="entry name" value="P_typ_ATPase_HD_dom"/>
</dbReference>
<dbReference type="SMART" id="SM00831">
    <property type="entry name" value="Cation_ATPase_N"/>
    <property type="match status" value="1"/>
</dbReference>
<dbReference type="GO" id="GO:0005388">
    <property type="term" value="F:P-type calcium transporter activity"/>
    <property type="evidence" value="ECO:0007669"/>
    <property type="project" value="UniProtKB-EC"/>
</dbReference>
<dbReference type="NCBIfam" id="TIGR01525">
    <property type="entry name" value="ATPase-IB_hvy"/>
    <property type="match status" value="1"/>
</dbReference>
<feature type="transmembrane region" description="Helical" evidence="16">
    <location>
        <begin position="1532"/>
        <end position="1549"/>
    </location>
</feature>
<dbReference type="PRINTS" id="PR00119">
    <property type="entry name" value="CATATPASE"/>
</dbReference>
<evidence type="ECO:0000256" key="12">
    <source>
        <dbReference type="ARBA" id="ARBA00022967"/>
    </source>
</evidence>
<name>A0A1M6DVQ8_9FIRM</name>
<keyword evidence="7 16" id="KW-0812">Transmembrane</keyword>
<dbReference type="PANTHER" id="PTHR42861">
    <property type="entry name" value="CALCIUM-TRANSPORTING ATPASE"/>
    <property type="match status" value="1"/>
</dbReference>
<dbReference type="SFLD" id="SFLDF00027">
    <property type="entry name" value="p-type_atpase"/>
    <property type="match status" value="2"/>
</dbReference>
<evidence type="ECO:0000256" key="14">
    <source>
        <dbReference type="ARBA" id="ARBA00023136"/>
    </source>
</evidence>
<evidence type="ECO:0000256" key="8">
    <source>
        <dbReference type="ARBA" id="ARBA00022723"/>
    </source>
</evidence>
<evidence type="ECO:0000259" key="17">
    <source>
        <dbReference type="SMART" id="SM00831"/>
    </source>
</evidence>
<dbReference type="InterPro" id="IPR018303">
    <property type="entry name" value="ATPase_P-typ_P_site"/>
</dbReference>
<evidence type="ECO:0000256" key="6">
    <source>
        <dbReference type="ARBA" id="ARBA00022568"/>
    </source>
</evidence>
<dbReference type="GO" id="GO:0005524">
    <property type="term" value="F:ATP binding"/>
    <property type="evidence" value="ECO:0007669"/>
    <property type="project" value="UniProtKB-KW"/>
</dbReference>
<keyword evidence="6" id="KW-0106">Calcium</keyword>
<keyword evidence="13 16" id="KW-1133">Transmembrane helix</keyword>
<evidence type="ECO:0000256" key="15">
    <source>
        <dbReference type="ARBA" id="ARBA00048694"/>
    </source>
</evidence>
<dbReference type="Gene3D" id="2.70.150.10">
    <property type="entry name" value="Calcium-transporting ATPase, cytoplasmic transduction domain A"/>
    <property type="match status" value="2"/>
</dbReference>
<dbReference type="InterPro" id="IPR023214">
    <property type="entry name" value="HAD_sf"/>
</dbReference>
<reference evidence="18 19" key="1">
    <citation type="submission" date="2016-11" db="EMBL/GenBank/DDBJ databases">
        <authorList>
            <person name="Varghese N."/>
            <person name="Submissions S."/>
        </authorList>
    </citation>
    <scope>NUCLEOTIDE SEQUENCE [LARGE SCALE GENOMIC DNA]</scope>
    <source>
        <strain evidence="18 19">DSM 15287</strain>
    </source>
</reference>
<dbReference type="OrthoDB" id="9760802at2"/>
<dbReference type="FunFam" id="3.40.50.1000:FF:000001">
    <property type="entry name" value="Phospholipid-transporting ATPase IC"/>
    <property type="match status" value="1"/>
</dbReference>
<dbReference type="SUPFAM" id="SSF56784">
    <property type="entry name" value="HAD-like"/>
    <property type="match status" value="2"/>
</dbReference>
<evidence type="ECO:0000256" key="3">
    <source>
        <dbReference type="ARBA" id="ARBA00006024"/>
    </source>
</evidence>
<evidence type="ECO:0000256" key="10">
    <source>
        <dbReference type="ARBA" id="ARBA00022840"/>
    </source>
</evidence>
<feature type="transmembrane region" description="Helical" evidence="16">
    <location>
        <begin position="810"/>
        <end position="828"/>
    </location>
</feature>
<dbReference type="GO" id="GO:0005886">
    <property type="term" value="C:plasma membrane"/>
    <property type="evidence" value="ECO:0007669"/>
    <property type="project" value="UniProtKB-SubCell"/>
</dbReference>
<dbReference type="GO" id="GO:0140352">
    <property type="term" value="P:export from cell"/>
    <property type="evidence" value="ECO:0007669"/>
    <property type="project" value="UniProtKB-ARBA"/>
</dbReference>
<feature type="transmembrane region" description="Helical" evidence="16">
    <location>
        <begin position="1028"/>
        <end position="1050"/>
    </location>
</feature>
<dbReference type="EMBL" id="FQZD01000007">
    <property type="protein sequence ID" value="SHI77108.1"/>
    <property type="molecule type" value="Genomic_DNA"/>
</dbReference>
<comment type="catalytic activity">
    <reaction evidence="15">
        <text>Ca(2+)(in) + ATP + H2O = Ca(2+)(out) + ADP + phosphate + H(+)</text>
        <dbReference type="Rhea" id="RHEA:18105"/>
        <dbReference type="ChEBI" id="CHEBI:15377"/>
        <dbReference type="ChEBI" id="CHEBI:15378"/>
        <dbReference type="ChEBI" id="CHEBI:29108"/>
        <dbReference type="ChEBI" id="CHEBI:30616"/>
        <dbReference type="ChEBI" id="CHEBI:43474"/>
        <dbReference type="ChEBI" id="CHEBI:456216"/>
        <dbReference type="EC" id="7.2.2.10"/>
    </reaction>
</comment>
<dbReference type="SUPFAM" id="SSF81665">
    <property type="entry name" value="Calcium ATPase, transmembrane domain M"/>
    <property type="match status" value="2"/>
</dbReference>
<dbReference type="FunFam" id="3.40.50.1000:FF:000028">
    <property type="entry name" value="Calcium-transporting P-type ATPase, putative"/>
    <property type="match status" value="1"/>
</dbReference>
<keyword evidence="14 16" id="KW-0472">Membrane</keyword>
<organism evidence="18 19">
    <name type="scientific">Propionispora hippei DSM 15287</name>
    <dbReference type="NCBI Taxonomy" id="1123003"/>
    <lineage>
        <taxon>Bacteria</taxon>
        <taxon>Bacillati</taxon>
        <taxon>Bacillota</taxon>
        <taxon>Negativicutes</taxon>
        <taxon>Selenomonadales</taxon>
        <taxon>Sporomusaceae</taxon>
        <taxon>Propionispora</taxon>
    </lineage>
</organism>
<evidence type="ECO:0000313" key="18">
    <source>
        <dbReference type="EMBL" id="SHI77108.1"/>
    </source>
</evidence>
<dbReference type="Pfam" id="PF00702">
    <property type="entry name" value="Hydrolase"/>
    <property type="match status" value="1"/>
</dbReference>
<dbReference type="Pfam" id="PF13246">
    <property type="entry name" value="Cation_ATPase"/>
    <property type="match status" value="1"/>
</dbReference>
<evidence type="ECO:0000256" key="5">
    <source>
        <dbReference type="ARBA" id="ARBA00022475"/>
    </source>
</evidence>
<keyword evidence="11" id="KW-0460">Magnesium</keyword>
<dbReference type="GO" id="GO:0016887">
    <property type="term" value="F:ATP hydrolysis activity"/>
    <property type="evidence" value="ECO:0007669"/>
    <property type="project" value="InterPro"/>
</dbReference>
<evidence type="ECO:0000313" key="19">
    <source>
        <dbReference type="Proteomes" id="UP000322917"/>
    </source>
</evidence>
<dbReference type="InterPro" id="IPR059000">
    <property type="entry name" value="ATPase_P-type_domA"/>
</dbReference>
<evidence type="ECO:0000256" key="7">
    <source>
        <dbReference type="ARBA" id="ARBA00022692"/>
    </source>
</evidence>
<dbReference type="SUPFAM" id="SSF81653">
    <property type="entry name" value="Calcium ATPase, transduction domain A"/>
    <property type="match status" value="2"/>
</dbReference>
<dbReference type="EC" id="7.2.2.10" evidence="4"/>